<keyword evidence="3" id="KW-1185">Reference proteome</keyword>
<gene>
    <name evidence="2" type="ORF">ACFFTP_16645</name>
</gene>
<evidence type="ECO:0000313" key="2">
    <source>
        <dbReference type="EMBL" id="MFB9555810.1"/>
    </source>
</evidence>
<evidence type="ECO:0000256" key="1">
    <source>
        <dbReference type="SAM" id="MobiDB-lite"/>
    </source>
</evidence>
<feature type="compositionally biased region" description="Basic and acidic residues" evidence="1">
    <location>
        <begin position="323"/>
        <end position="335"/>
    </location>
</feature>
<feature type="region of interest" description="Disordered" evidence="1">
    <location>
        <begin position="129"/>
        <end position="163"/>
    </location>
</feature>
<name>A0ABV5QQN8_9ACTN</name>
<reference evidence="2 3" key="1">
    <citation type="submission" date="2024-09" db="EMBL/GenBank/DDBJ databases">
        <authorList>
            <person name="Sun Q."/>
            <person name="Mori K."/>
        </authorList>
    </citation>
    <scope>NUCLEOTIDE SEQUENCE [LARGE SCALE GENOMIC DNA]</scope>
    <source>
        <strain evidence="2 3">JCM 4414</strain>
    </source>
</reference>
<proteinExistence type="predicted"/>
<evidence type="ECO:0000313" key="3">
    <source>
        <dbReference type="Proteomes" id="UP001589716"/>
    </source>
</evidence>
<dbReference type="EMBL" id="JBHMCT010000009">
    <property type="protein sequence ID" value="MFB9555810.1"/>
    <property type="molecule type" value="Genomic_DNA"/>
</dbReference>
<comment type="caution">
    <text evidence="2">The sequence shown here is derived from an EMBL/GenBank/DDBJ whole genome shotgun (WGS) entry which is preliminary data.</text>
</comment>
<dbReference type="RefSeq" id="WP_345485639.1">
    <property type="nucleotide sequence ID" value="NZ_BAAAWU010000001.1"/>
</dbReference>
<feature type="region of interest" description="Disordered" evidence="1">
    <location>
        <begin position="302"/>
        <end position="335"/>
    </location>
</feature>
<accession>A0ABV5QQN8</accession>
<dbReference type="Proteomes" id="UP001589716">
    <property type="component" value="Unassembled WGS sequence"/>
</dbReference>
<dbReference type="InterPro" id="IPR045998">
    <property type="entry name" value="DUF5954"/>
</dbReference>
<protein>
    <submittedName>
        <fullName evidence="2">DUF5954 family protein</fullName>
    </submittedName>
</protein>
<sequence>MTDDWKRRLERAHLEMVGRDDPVEWVKEASGVEASLRYPQLALRGPLFGVAVERGQGWEVVREIGAGMPQEARDSLNSLLWFRAKDDTDDPEVRRDLLAAVAILEKEPVNEVQAVGERYRIVRADEFARSGDDGLEPPRPTDPDPAEPSWDDRNGPPSPDLGFVLTPERTDGLTQEALKLGLRTFAYTGDRYPARVRNDSLRAVETHPDIALLPVTFGVAERNGAGWQPRGGLQPTPHEARRLLYSGMTDMWARIYKYPKDKAERYRLAGEEFRAAGRADEARVGGRLFRICRVERLVRFGPDGPETPRPSDVDEYGPIKMHPTMDLDGTVHHGG</sequence>
<organism evidence="2 3">
    <name type="scientific">Streptomyces roseoviridis</name>
    <dbReference type="NCBI Taxonomy" id="67361"/>
    <lineage>
        <taxon>Bacteria</taxon>
        <taxon>Bacillati</taxon>
        <taxon>Actinomycetota</taxon>
        <taxon>Actinomycetes</taxon>
        <taxon>Kitasatosporales</taxon>
        <taxon>Streptomycetaceae</taxon>
        <taxon>Streptomyces</taxon>
    </lineage>
</organism>
<dbReference type="Pfam" id="PF19379">
    <property type="entry name" value="DUF5954"/>
    <property type="match status" value="1"/>
</dbReference>